<dbReference type="Gene3D" id="3.40.50.300">
    <property type="entry name" value="P-loop containing nucleotide triphosphate hydrolases"/>
    <property type="match status" value="2"/>
</dbReference>
<dbReference type="GO" id="GO:0004386">
    <property type="term" value="F:helicase activity"/>
    <property type="evidence" value="ECO:0007669"/>
    <property type="project" value="UniProtKB-KW"/>
</dbReference>
<feature type="domain" description="Helicase C-terminal" evidence="3">
    <location>
        <begin position="264"/>
        <end position="415"/>
    </location>
</feature>
<dbReference type="GO" id="GO:0005524">
    <property type="term" value="F:ATP binding"/>
    <property type="evidence" value="ECO:0007669"/>
    <property type="project" value="InterPro"/>
</dbReference>
<dbReference type="Proteomes" id="UP000307461">
    <property type="component" value="Segment"/>
</dbReference>
<accession>A0A482MSI2</accession>
<evidence type="ECO:0000259" key="3">
    <source>
        <dbReference type="PROSITE" id="PS51194"/>
    </source>
</evidence>
<dbReference type="InterPro" id="IPR001650">
    <property type="entry name" value="Helicase_C-like"/>
</dbReference>
<dbReference type="PANTHER" id="PTHR47396">
    <property type="entry name" value="TYPE I RESTRICTION ENZYME ECOKI R PROTEIN"/>
    <property type="match status" value="1"/>
</dbReference>
<keyword evidence="5" id="KW-1185">Reference proteome</keyword>
<dbReference type="PROSITE" id="PS51194">
    <property type="entry name" value="HELICASE_CTER"/>
    <property type="match status" value="1"/>
</dbReference>
<proteinExistence type="predicted"/>
<evidence type="ECO:0000256" key="1">
    <source>
        <dbReference type="SAM" id="MobiDB-lite"/>
    </source>
</evidence>
<reference evidence="4 5" key="1">
    <citation type="submission" date="2019-01" db="EMBL/GenBank/DDBJ databases">
        <title>Still something new to discover - new insights into E. coli phage diversity and taxonomy.</title>
        <authorList>
            <person name="Korf I.H.E."/>
            <person name="Adriaennsens E."/>
            <person name="Dreiseikelmann B."/>
            <person name="Kropinski A."/>
            <person name="Nimtz M."/>
            <person name="Meier-Kolthoff J.P."/>
            <person name="Rohde M."/>
            <person name="van Raaij M."/>
            <person name="Wittmann J."/>
        </authorList>
    </citation>
    <scope>NUCLEOTIDE SEQUENCE [LARGE SCALE GENOMIC DNA]</scope>
</reference>
<name>A0A482MSI2_9CAUD</name>
<evidence type="ECO:0000259" key="2">
    <source>
        <dbReference type="PROSITE" id="PS51192"/>
    </source>
</evidence>
<keyword evidence="4" id="KW-0547">Nucleotide-binding</keyword>
<dbReference type="EMBL" id="MK373772">
    <property type="protein sequence ID" value="QBQ76655.1"/>
    <property type="molecule type" value="Genomic_DNA"/>
</dbReference>
<dbReference type="Pfam" id="PF04851">
    <property type="entry name" value="ResIII"/>
    <property type="match status" value="1"/>
</dbReference>
<dbReference type="PROSITE" id="PS51192">
    <property type="entry name" value="HELICASE_ATP_BIND_1"/>
    <property type="match status" value="1"/>
</dbReference>
<protein>
    <submittedName>
        <fullName evidence="4">Putative helicase</fullName>
    </submittedName>
</protein>
<gene>
    <name evidence="4" type="ORF">PTXU04_00041</name>
</gene>
<feature type="region of interest" description="Disordered" evidence="1">
    <location>
        <begin position="396"/>
        <end position="417"/>
    </location>
</feature>
<dbReference type="InterPro" id="IPR027417">
    <property type="entry name" value="P-loop_NTPase"/>
</dbReference>
<dbReference type="PANTHER" id="PTHR47396:SF1">
    <property type="entry name" value="ATP-DEPENDENT HELICASE IRC3-RELATED"/>
    <property type="match status" value="1"/>
</dbReference>
<dbReference type="SMART" id="SM00490">
    <property type="entry name" value="HELICc"/>
    <property type="match status" value="1"/>
</dbReference>
<dbReference type="GO" id="GO:0016787">
    <property type="term" value="F:hydrolase activity"/>
    <property type="evidence" value="ECO:0007669"/>
    <property type="project" value="InterPro"/>
</dbReference>
<keyword evidence="4" id="KW-0067">ATP-binding</keyword>
<keyword evidence="4" id="KW-0378">Hydrolase</keyword>
<sequence length="622" mass="70026">MAKRTARPYQAKVINEYFTCLHAGYKAPVIIMSTGAGKTFCFTSIVEQMVAAGHMCIVFCHRSELVRQISMSLATQELHHDFICSDKTRAICGNVQQAEFGRTYYRPGAPIIVASVQTVNARLKESPKSTPQRKAMREATLQLLMRCTFGVFDESHHLTRDNTFGRPLQYMNPQARYLLVTATPERADGKGMGAVSMQGSGIVDVVIKGPEMRWLIDQGNLCDYKIYEPPTEQADFTKVRVTASGDYNQQDQAREMDKAKITGDVVRHYQELINGKLTIVFCCDISHAQSVANAYQRAGIPAAVLHGGDDESTRFKTLQAFERREILVLVTVDLVSEGFDLPAIEAAQFLRRTMSLSWFMQAFGRVLRPSPGKDYAIILDHVGNWREHGLPDKPRVWSMADRKGGKSSSSDDDTVPVTRCRVPVDKSGRFTPEQCAVMSADEQLNNGIRPCGYIYEITEPRCPDCGCRQPLAPRGEPVMVKGQLVEVSAEELAKMRAGDDSISDQAAVWRQEIQEDLLKLKMSPEEYVARMHVPAVAHTTQINNHRRWRAMQATLKPLMDEWMEYHQKGDVHKEAAQQLFLNRFGINVYYAQVLKPKECFELIEKIKAHLEEIHAKGGLTYA</sequence>
<keyword evidence="4" id="KW-0347">Helicase</keyword>
<organism evidence="4 5">
    <name type="scientific">Escherichia phage PTXU04</name>
    <dbReference type="NCBI Taxonomy" id="2508206"/>
    <lineage>
        <taxon>Viruses</taxon>
        <taxon>Duplodnaviria</taxon>
        <taxon>Heunggongvirae</taxon>
        <taxon>Uroviricota</taxon>
        <taxon>Caudoviricetes</taxon>
        <taxon>Xuquatrovirus</taxon>
        <taxon>Xuquatrovirus PTXU04</taxon>
    </lineage>
</organism>
<dbReference type="Pfam" id="PF00271">
    <property type="entry name" value="Helicase_C"/>
    <property type="match status" value="1"/>
</dbReference>
<feature type="domain" description="Helicase ATP-binding" evidence="2">
    <location>
        <begin position="19"/>
        <end position="202"/>
    </location>
</feature>
<evidence type="ECO:0000313" key="5">
    <source>
        <dbReference type="Proteomes" id="UP000307461"/>
    </source>
</evidence>
<dbReference type="GO" id="GO:0003677">
    <property type="term" value="F:DNA binding"/>
    <property type="evidence" value="ECO:0007669"/>
    <property type="project" value="InterPro"/>
</dbReference>
<dbReference type="SUPFAM" id="SSF52540">
    <property type="entry name" value="P-loop containing nucleoside triphosphate hydrolases"/>
    <property type="match status" value="1"/>
</dbReference>
<dbReference type="SMART" id="SM00487">
    <property type="entry name" value="DEXDc"/>
    <property type="match status" value="1"/>
</dbReference>
<dbReference type="InterPro" id="IPR050742">
    <property type="entry name" value="Helicase_Restrict-Modif_Enz"/>
</dbReference>
<dbReference type="InterPro" id="IPR006935">
    <property type="entry name" value="Helicase/UvrB_N"/>
</dbReference>
<dbReference type="InterPro" id="IPR014001">
    <property type="entry name" value="Helicase_ATP-bd"/>
</dbReference>
<evidence type="ECO:0000313" key="4">
    <source>
        <dbReference type="EMBL" id="QBQ76655.1"/>
    </source>
</evidence>